<feature type="active site" evidence="11">
    <location>
        <position position="376"/>
    </location>
</feature>
<feature type="binding site" evidence="11">
    <location>
        <position position="253"/>
    </location>
    <ligand>
        <name>L-glutamine</name>
        <dbReference type="ChEBI" id="CHEBI:58359"/>
    </ligand>
</feature>
<dbReference type="SUPFAM" id="SSF52021">
    <property type="entry name" value="Carbamoyl phosphate synthetase, small subunit N-terminal domain"/>
    <property type="match status" value="1"/>
</dbReference>
<evidence type="ECO:0000256" key="2">
    <source>
        <dbReference type="ARBA" id="ARBA00005077"/>
    </source>
</evidence>
<evidence type="ECO:0000256" key="6">
    <source>
        <dbReference type="ARBA" id="ARBA00022840"/>
    </source>
</evidence>
<dbReference type="Gene3D" id="3.50.30.20">
    <property type="entry name" value="Carbamoyl-phosphate synthase small subunit, N-terminal domain"/>
    <property type="match status" value="1"/>
</dbReference>
<dbReference type="EC" id="6.3.5.5" evidence="11"/>
<feature type="active site" evidence="11">
    <location>
        <position position="374"/>
    </location>
</feature>
<keyword evidence="5 11" id="KW-0547">Nucleotide-binding</keyword>
<dbReference type="FunFam" id="3.50.30.20:FF:000001">
    <property type="entry name" value="Carbamoyl-phosphate synthase small chain"/>
    <property type="match status" value="1"/>
</dbReference>
<dbReference type="InterPro" id="IPR035686">
    <property type="entry name" value="CPSase_GATase1"/>
</dbReference>
<keyword evidence="6 11" id="KW-0067">ATP-binding</keyword>
<evidence type="ECO:0000259" key="12">
    <source>
        <dbReference type="SMART" id="SM01097"/>
    </source>
</evidence>
<evidence type="ECO:0000256" key="3">
    <source>
        <dbReference type="ARBA" id="ARBA00007800"/>
    </source>
</evidence>
<feature type="domain" description="Carbamoyl-phosphate synthase small subunit N-terminal" evidence="12">
    <location>
        <begin position="14"/>
        <end position="144"/>
    </location>
</feature>
<keyword evidence="4 11" id="KW-0436">Ligase</keyword>
<dbReference type="GO" id="GO:0044205">
    <property type="term" value="P:'de novo' UMP biosynthetic process"/>
    <property type="evidence" value="ECO:0007669"/>
    <property type="project" value="UniProtKB-UniRule"/>
</dbReference>
<dbReference type="SMART" id="SM01097">
    <property type="entry name" value="CPSase_sm_chain"/>
    <property type="match status" value="1"/>
</dbReference>
<comment type="similarity">
    <text evidence="3 11">Belongs to the CarA family.</text>
</comment>
<dbReference type="GO" id="GO:0004088">
    <property type="term" value="F:carbamoyl-phosphate synthase (glutamine-hydrolyzing) activity"/>
    <property type="evidence" value="ECO:0007669"/>
    <property type="project" value="UniProtKB-UniRule"/>
</dbReference>
<dbReference type="Proteomes" id="UP000292568">
    <property type="component" value="Unassembled WGS sequence"/>
</dbReference>
<evidence type="ECO:0000256" key="8">
    <source>
        <dbReference type="ARBA" id="ARBA00022975"/>
    </source>
</evidence>
<evidence type="ECO:0000256" key="11">
    <source>
        <dbReference type="HAMAP-Rule" id="MF_01209"/>
    </source>
</evidence>
<dbReference type="PROSITE" id="PS51273">
    <property type="entry name" value="GATASE_TYPE_1"/>
    <property type="match status" value="1"/>
</dbReference>
<dbReference type="RefSeq" id="WP_129897304.1">
    <property type="nucleotide sequence ID" value="NZ_RYUH01000009.1"/>
</dbReference>
<dbReference type="UniPathway" id="UPA00068">
    <property type="reaction ID" value="UER00171"/>
</dbReference>
<dbReference type="GO" id="GO:0006541">
    <property type="term" value="P:glutamine metabolic process"/>
    <property type="evidence" value="ECO:0007669"/>
    <property type="project" value="InterPro"/>
</dbReference>
<gene>
    <name evidence="11" type="primary">carA</name>
    <name evidence="13" type="ORF">PG2093B_0675</name>
</gene>
<dbReference type="PRINTS" id="PR00096">
    <property type="entry name" value="GATASE"/>
</dbReference>
<feature type="binding site" evidence="11">
    <location>
        <position position="324"/>
    </location>
    <ligand>
        <name>L-glutamine</name>
        <dbReference type="ChEBI" id="CHEBI:58359"/>
    </ligand>
</feature>
<dbReference type="UniPathway" id="UPA00070">
    <property type="reaction ID" value="UER00115"/>
</dbReference>
<organism evidence="13 14">
    <name type="scientific">Bifidobacterium pseudolongum subsp. globosum</name>
    <dbReference type="NCBI Taxonomy" id="1690"/>
    <lineage>
        <taxon>Bacteria</taxon>
        <taxon>Bacillati</taxon>
        <taxon>Actinomycetota</taxon>
        <taxon>Actinomycetes</taxon>
        <taxon>Bifidobacteriales</taxon>
        <taxon>Bifidobacteriaceae</taxon>
        <taxon>Bifidobacterium</taxon>
    </lineage>
</organism>
<evidence type="ECO:0000256" key="9">
    <source>
        <dbReference type="ARBA" id="ARBA00048816"/>
    </source>
</evidence>
<comment type="function">
    <text evidence="11">Small subunit of the glutamine-dependent carbamoyl phosphate synthetase (CPSase). CPSase catalyzes the formation of carbamoyl phosphate from the ammonia moiety of glutamine, carbonate, and phosphate donated by ATP, constituting the first step of 2 biosynthetic pathways, one leading to arginine and/or urea and the other to pyrimidine nucleotides. The small subunit (glutamine amidotransferase) binds and cleaves glutamine to supply the large subunit with the substrate ammonia.</text>
</comment>
<dbReference type="PRINTS" id="PR00097">
    <property type="entry name" value="ANTSNTHASEII"/>
</dbReference>
<keyword evidence="11" id="KW-0055">Arginine biosynthesis</keyword>
<keyword evidence="8 11" id="KW-0665">Pyrimidine biosynthesis</keyword>
<dbReference type="InterPro" id="IPR029062">
    <property type="entry name" value="Class_I_gatase-like"/>
</dbReference>
<protein>
    <recommendedName>
        <fullName evidence="11">Carbamoyl phosphate synthase small chain</fullName>
        <ecNumber evidence="11">6.3.5.5</ecNumber>
    </recommendedName>
    <alternativeName>
        <fullName evidence="11">Carbamoyl phosphate synthetase glutamine chain</fullName>
    </alternativeName>
</protein>
<dbReference type="InterPro" id="IPR002474">
    <property type="entry name" value="CarbamoylP_synth_ssu_N"/>
</dbReference>
<name>A0A4Q5A177_9BIFI</name>
<evidence type="ECO:0000256" key="5">
    <source>
        <dbReference type="ARBA" id="ARBA00022741"/>
    </source>
</evidence>
<feature type="active site" description="Nucleophile" evidence="11">
    <location>
        <position position="279"/>
    </location>
</feature>
<dbReference type="Gene3D" id="3.40.50.880">
    <property type="match status" value="1"/>
</dbReference>
<feature type="binding site" evidence="11">
    <location>
        <position position="323"/>
    </location>
    <ligand>
        <name>L-glutamine</name>
        <dbReference type="ChEBI" id="CHEBI:58359"/>
    </ligand>
</feature>
<feature type="binding site" evidence="11">
    <location>
        <position position="283"/>
    </location>
    <ligand>
        <name>L-glutamine</name>
        <dbReference type="ChEBI" id="CHEBI:58359"/>
    </ligand>
</feature>
<dbReference type="InterPro" id="IPR006274">
    <property type="entry name" value="CarbamoylP_synth_ssu"/>
</dbReference>
<evidence type="ECO:0000256" key="10">
    <source>
        <dbReference type="ARBA" id="ARBA00049285"/>
    </source>
</evidence>
<evidence type="ECO:0000256" key="1">
    <source>
        <dbReference type="ARBA" id="ARBA00004812"/>
    </source>
</evidence>
<dbReference type="GO" id="GO:0005524">
    <property type="term" value="F:ATP binding"/>
    <property type="evidence" value="ECO:0007669"/>
    <property type="project" value="UniProtKB-UniRule"/>
</dbReference>
<dbReference type="GO" id="GO:0006526">
    <property type="term" value="P:L-arginine biosynthetic process"/>
    <property type="evidence" value="ECO:0007669"/>
    <property type="project" value="UniProtKB-UniRule"/>
</dbReference>
<dbReference type="PRINTS" id="PR00099">
    <property type="entry name" value="CPSGATASE"/>
</dbReference>
<proteinExistence type="inferred from homology"/>
<dbReference type="InterPro" id="IPR017926">
    <property type="entry name" value="GATASE"/>
</dbReference>
<dbReference type="InterPro" id="IPR050472">
    <property type="entry name" value="Anth_synth/Amidotransfase"/>
</dbReference>
<dbReference type="CDD" id="cd01744">
    <property type="entry name" value="GATase1_CPSase"/>
    <property type="match status" value="1"/>
</dbReference>
<dbReference type="PANTHER" id="PTHR43418">
    <property type="entry name" value="MULTIFUNCTIONAL TRYPTOPHAN BIOSYNTHESIS PROTEIN-RELATED"/>
    <property type="match status" value="1"/>
</dbReference>
<feature type="region of interest" description="CPSase" evidence="11">
    <location>
        <begin position="1"/>
        <end position="200"/>
    </location>
</feature>
<evidence type="ECO:0000313" key="14">
    <source>
        <dbReference type="Proteomes" id="UP000292568"/>
    </source>
</evidence>
<feature type="binding site" evidence="11">
    <location>
        <position position="280"/>
    </location>
    <ligand>
        <name>L-glutamine</name>
        <dbReference type="ChEBI" id="CHEBI:58359"/>
    </ligand>
</feature>
<dbReference type="NCBIfam" id="TIGR01368">
    <property type="entry name" value="CPSaseIIsmall"/>
    <property type="match status" value="1"/>
</dbReference>
<dbReference type="HAMAP" id="MF_01209">
    <property type="entry name" value="CPSase_S_chain"/>
    <property type="match status" value="1"/>
</dbReference>
<sequence>MNQLDSATDNYTAQDAVLVLEDGQVYIGEPYGAVGATRGEIVFSTAMTGYQETLTDPSYDRQIVVQTFPHIGDTGVNPSDPESSRIWVAGYVVRDPSVNVSNWRATGSLDDALVDNGIVGISHIDTRKLVRHLRTAGVMRAGIFSGDALLDGQGELRSIDTLLDDVRQTPQMKGMSLYDEVSTKERYVVEPAGAFEGKEPVATVAAVDLGIKAMTPQRLAERGCRVVVLPSTTTFEEIEQINPDGVFFSNGPGDPEQADDMVAMLREVLSAGYPFFGICFGNQLLGRALGFGTYKLKFGHRGINQPVKDVTTGKVEVTAHNHGFAVDAPLGQTVDAPYQDGKFGKVFVSHVDLNDDVVEGLQCVDIPAFSVQYHPEAAAGPHDAAYLFDRFVAMMNDANAKNAKEESTNAQA</sequence>
<comment type="caution">
    <text evidence="13">The sequence shown here is derived from an EMBL/GenBank/DDBJ whole genome shotgun (WGS) entry which is preliminary data.</text>
</comment>
<feature type="binding site" evidence="11">
    <location>
        <position position="321"/>
    </location>
    <ligand>
        <name>L-glutamine</name>
        <dbReference type="ChEBI" id="CHEBI:58359"/>
    </ligand>
</feature>
<dbReference type="SUPFAM" id="SSF52317">
    <property type="entry name" value="Class I glutamine amidotransferase-like"/>
    <property type="match status" value="1"/>
</dbReference>
<dbReference type="NCBIfam" id="NF009475">
    <property type="entry name" value="PRK12838.1"/>
    <property type="match status" value="1"/>
</dbReference>
<feature type="binding site" evidence="11">
    <location>
        <position position="58"/>
    </location>
    <ligand>
        <name>L-glutamine</name>
        <dbReference type="ChEBI" id="CHEBI:58359"/>
    </ligand>
</feature>
<keyword evidence="7 11" id="KW-0315">Glutamine amidotransferase</keyword>
<feature type="binding site" evidence="11">
    <location>
        <position position="251"/>
    </location>
    <ligand>
        <name>L-glutamine</name>
        <dbReference type="ChEBI" id="CHEBI:58359"/>
    </ligand>
</feature>
<dbReference type="Pfam" id="PF00988">
    <property type="entry name" value="CPSase_sm_chain"/>
    <property type="match status" value="1"/>
</dbReference>
<reference evidence="13 14" key="1">
    <citation type="submission" date="2018-12" db="EMBL/GenBank/DDBJ databases">
        <title>Unveiling genomic diversity among members of the Bifidobacterium pseudolongum species, a widely distributed gut commensal of the animal kingdom.</title>
        <authorList>
            <person name="Lugli G.A."/>
            <person name="Duranti S."/>
            <person name="Albert K."/>
            <person name="Mancabelli L."/>
            <person name="Napoli S."/>
            <person name="Viappiani A."/>
            <person name="Anzalone R."/>
            <person name="Longhi G."/>
            <person name="Milani C."/>
            <person name="Turroni F."/>
            <person name="Alessandri G."/>
            <person name="Sela D.A."/>
            <person name="Van Sinderen D."/>
            <person name="Ventura M."/>
        </authorList>
    </citation>
    <scope>NUCLEOTIDE SEQUENCE [LARGE SCALE GENOMIC DNA]</scope>
    <source>
        <strain evidence="13 14">2093B</strain>
    </source>
</reference>
<dbReference type="InterPro" id="IPR036480">
    <property type="entry name" value="CarbP_synth_ssu_N_sf"/>
</dbReference>
<dbReference type="AlphaFoldDB" id="A0A4Q5A177"/>
<dbReference type="GO" id="GO:0006207">
    <property type="term" value="P:'de novo' pyrimidine nucleobase biosynthetic process"/>
    <property type="evidence" value="ECO:0007669"/>
    <property type="project" value="InterPro"/>
</dbReference>
<comment type="pathway">
    <text evidence="2 11">Amino-acid biosynthesis; L-arginine biosynthesis; carbamoyl phosphate from bicarbonate: step 1/1.</text>
</comment>
<accession>A0A4Q5A177</accession>
<evidence type="ECO:0000256" key="7">
    <source>
        <dbReference type="ARBA" id="ARBA00022962"/>
    </source>
</evidence>
<dbReference type="EMBL" id="RYUH01000009">
    <property type="protein sequence ID" value="RYQ11073.1"/>
    <property type="molecule type" value="Genomic_DNA"/>
</dbReference>
<comment type="catalytic activity">
    <reaction evidence="9 11">
        <text>hydrogencarbonate + L-glutamine + 2 ATP + H2O = carbamoyl phosphate + L-glutamate + 2 ADP + phosphate + 2 H(+)</text>
        <dbReference type="Rhea" id="RHEA:18633"/>
        <dbReference type="ChEBI" id="CHEBI:15377"/>
        <dbReference type="ChEBI" id="CHEBI:15378"/>
        <dbReference type="ChEBI" id="CHEBI:17544"/>
        <dbReference type="ChEBI" id="CHEBI:29985"/>
        <dbReference type="ChEBI" id="CHEBI:30616"/>
        <dbReference type="ChEBI" id="CHEBI:43474"/>
        <dbReference type="ChEBI" id="CHEBI:58228"/>
        <dbReference type="ChEBI" id="CHEBI:58359"/>
        <dbReference type="ChEBI" id="CHEBI:456216"/>
        <dbReference type="EC" id="6.3.5.5"/>
    </reaction>
</comment>
<comment type="catalytic activity">
    <reaction evidence="10 11">
        <text>L-glutamine + H2O = L-glutamate + NH4(+)</text>
        <dbReference type="Rhea" id="RHEA:15889"/>
        <dbReference type="ChEBI" id="CHEBI:15377"/>
        <dbReference type="ChEBI" id="CHEBI:28938"/>
        <dbReference type="ChEBI" id="CHEBI:29985"/>
        <dbReference type="ChEBI" id="CHEBI:58359"/>
    </reaction>
</comment>
<evidence type="ECO:0000256" key="4">
    <source>
        <dbReference type="ARBA" id="ARBA00022598"/>
    </source>
</evidence>
<evidence type="ECO:0000313" key="13">
    <source>
        <dbReference type="EMBL" id="RYQ11073.1"/>
    </source>
</evidence>
<keyword evidence="11" id="KW-0028">Amino-acid biosynthesis</keyword>
<dbReference type="Pfam" id="PF00117">
    <property type="entry name" value="GATase"/>
    <property type="match status" value="1"/>
</dbReference>
<dbReference type="GO" id="GO:0004359">
    <property type="term" value="F:glutaminase activity"/>
    <property type="evidence" value="ECO:0007669"/>
    <property type="project" value="RHEA"/>
</dbReference>
<comment type="pathway">
    <text evidence="1 11">Pyrimidine metabolism; UMP biosynthesis via de novo pathway; (S)-dihydroorotate from bicarbonate: step 1/3.</text>
</comment>
<comment type="subunit">
    <text evidence="11">Composed of two chains; the small (or glutamine) chain promotes the hydrolysis of glutamine to ammonia, which is used by the large (or ammonia) chain to synthesize carbamoyl phosphate. Tetramer of heterodimers (alpha,beta)4.</text>
</comment>
<dbReference type="PANTHER" id="PTHR43418:SF7">
    <property type="entry name" value="CARBAMOYL-PHOSPHATE SYNTHASE SMALL CHAIN"/>
    <property type="match status" value="1"/>
</dbReference>